<sequence>MDAFMKGFSKAKDGVVAAAEKTKQGVTGAAEMTKDGVMFVGTKTKDGVTVVAGKTVSGVSQVGGAMVTGVTAVAQKTVESAGSIAAATGLVKKEPGKQGDDAATAENMAESPDVTDPAEATEVRLAATYEAFKLPSVTSPAETLTYVCAPSSPSGGRRRLSSFTNDDC</sequence>
<dbReference type="InterPro" id="IPR001058">
    <property type="entry name" value="Synuclein"/>
</dbReference>
<evidence type="ECO:0000256" key="3">
    <source>
        <dbReference type="SAM" id="MobiDB-lite"/>
    </source>
</evidence>
<dbReference type="GO" id="GO:0043679">
    <property type="term" value="C:axon terminus"/>
    <property type="evidence" value="ECO:0007669"/>
    <property type="project" value="TreeGrafter"/>
</dbReference>
<dbReference type="GO" id="GO:1903136">
    <property type="term" value="F:cuprous ion binding"/>
    <property type="evidence" value="ECO:0007669"/>
    <property type="project" value="TreeGrafter"/>
</dbReference>
<evidence type="ECO:0000256" key="1">
    <source>
        <dbReference type="ARBA" id="ARBA00009147"/>
    </source>
</evidence>
<dbReference type="InParanoid" id="A0A3B5KCK8"/>
<dbReference type="STRING" id="31033.ENSTRUP00000051162"/>
<dbReference type="Gene3D" id="1.10.287.700">
    <property type="entry name" value="Helix hairpin bin"/>
    <property type="match status" value="1"/>
</dbReference>
<dbReference type="PRINTS" id="PR01211">
    <property type="entry name" value="SYNUCLEIN"/>
</dbReference>
<dbReference type="Pfam" id="PF01387">
    <property type="entry name" value="Synuclein"/>
    <property type="match status" value="1"/>
</dbReference>
<dbReference type="Proteomes" id="UP000005226">
    <property type="component" value="Chromosome 6"/>
</dbReference>
<keyword evidence="5" id="KW-1185">Reference proteome</keyword>
<dbReference type="GO" id="GO:0043025">
    <property type="term" value="C:neuronal cell body"/>
    <property type="evidence" value="ECO:0007669"/>
    <property type="project" value="TreeGrafter"/>
</dbReference>
<evidence type="ECO:0000256" key="2">
    <source>
        <dbReference type="RuleBase" id="RU361225"/>
    </source>
</evidence>
<dbReference type="PANTHER" id="PTHR13820:SF5">
    <property type="entry name" value="ALPHA-SYNUCLEIN"/>
    <property type="match status" value="1"/>
</dbReference>
<dbReference type="GO" id="GO:0050808">
    <property type="term" value="P:synapse organization"/>
    <property type="evidence" value="ECO:0007669"/>
    <property type="project" value="TreeGrafter"/>
</dbReference>
<reference evidence="4 5" key="1">
    <citation type="journal article" date="2011" name="Genome Biol. Evol.">
        <title>Integration of the genetic map and genome assembly of fugu facilitates insights into distinct features of genome evolution in teleosts and mammals.</title>
        <authorList>
            <person name="Kai W."/>
            <person name="Kikuchi K."/>
            <person name="Tohari S."/>
            <person name="Chew A.K."/>
            <person name="Tay A."/>
            <person name="Fujiwara A."/>
            <person name="Hosoya S."/>
            <person name="Suetake H."/>
            <person name="Naruse K."/>
            <person name="Brenner S."/>
            <person name="Suzuki Y."/>
            <person name="Venkatesh B."/>
        </authorList>
    </citation>
    <scope>NUCLEOTIDE SEQUENCE [LARGE SCALE GENOMIC DNA]</scope>
</reference>
<dbReference type="OMA" id="SFTNDDC"/>
<evidence type="ECO:0000313" key="4">
    <source>
        <dbReference type="Ensembl" id="ENSTRUP00000051162.1"/>
    </source>
</evidence>
<feature type="region of interest" description="Disordered" evidence="3">
    <location>
        <begin position="148"/>
        <end position="168"/>
    </location>
</feature>
<evidence type="ECO:0000313" key="5">
    <source>
        <dbReference type="Proteomes" id="UP000005226"/>
    </source>
</evidence>
<name>A0A3B5KCK8_TAKRU</name>
<proteinExistence type="inferred from homology"/>
<dbReference type="GO" id="GO:0005737">
    <property type="term" value="C:cytoplasm"/>
    <property type="evidence" value="ECO:0007669"/>
    <property type="project" value="TreeGrafter"/>
</dbReference>
<dbReference type="Ensembl" id="ENSTRUT00000049660.2">
    <property type="protein sequence ID" value="ENSTRUP00000051162.1"/>
    <property type="gene ID" value="ENSTRUG00000009668.3"/>
</dbReference>
<reference evidence="4" key="3">
    <citation type="submission" date="2025-09" db="UniProtKB">
        <authorList>
            <consortium name="Ensembl"/>
        </authorList>
    </citation>
    <scope>IDENTIFICATION</scope>
</reference>
<comment type="similarity">
    <text evidence="1 2">Belongs to the synuclein family.</text>
</comment>
<dbReference type="PANTHER" id="PTHR13820">
    <property type="entry name" value="SYNUCLEIN"/>
    <property type="match status" value="1"/>
</dbReference>
<accession>A0A3B5KCK8</accession>
<dbReference type="GeneTree" id="ENSGT00950000183175"/>
<reference evidence="4" key="2">
    <citation type="submission" date="2025-08" db="UniProtKB">
        <authorList>
            <consortium name="Ensembl"/>
        </authorList>
    </citation>
    <scope>IDENTIFICATION</scope>
</reference>
<gene>
    <name evidence="4" type="primary">LOC619283</name>
</gene>
<feature type="region of interest" description="Disordered" evidence="3">
    <location>
        <begin position="92"/>
        <end position="119"/>
    </location>
</feature>
<organism evidence="4 5">
    <name type="scientific">Takifugu rubripes</name>
    <name type="common">Japanese pufferfish</name>
    <name type="synonym">Fugu rubripes</name>
    <dbReference type="NCBI Taxonomy" id="31033"/>
    <lineage>
        <taxon>Eukaryota</taxon>
        <taxon>Metazoa</taxon>
        <taxon>Chordata</taxon>
        <taxon>Craniata</taxon>
        <taxon>Vertebrata</taxon>
        <taxon>Euteleostomi</taxon>
        <taxon>Actinopterygii</taxon>
        <taxon>Neopterygii</taxon>
        <taxon>Teleostei</taxon>
        <taxon>Neoteleostei</taxon>
        <taxon>Acanthomorphata</taxon>
        <taxon>Eupercaria</taxon>
        <taxon>Tetraodontiformes</taxon>
        <taxon>Tetradontoidea</taxon>
        <taxon>Tetraodontidae</taxon>
        <taxon>Takifugu</taxon>
    </lineage>
</organism>
<protein>
    <submittedName>
        <fullName evidence="4">Synuclein alpha</fullName>
    </submittedName>
</protein>
<dbReference type="SUPFAM" id="SSF118375">
    <property type="entry name" value="Synuclein"/>
    <property type="match status" value="1"/>
</dbReference>
<dbReference type="GO" id="GO:0048488">
    <property type="term" value="P:synaptic vesicle endocytosis"/>
    <property type="evidence" value="ECO:0007669"/>
    <property type="project" value="TreeGrafter"/>
</dbReference>
<dbReference type="AlphaFoldDB" id="A0A3B5KCK8"/>
<dbReference type="GO" id="GO:0007268">
    <property type="term" value="P:chemical synaptic transmission"/>
    <property type="evidence" value="ECO:0007669"/>
    <property type="project" value="TreeGrafter"/>
</dbReference>